<evidence type="ECO:0000256" key="4">
    <source>
        <dbReference type="SAM" id="Phobius"/>
    </source>
</evidence>
<keyword evidence="4" id="KW-0472">Membrane</keyword>
<comment type="caution">
    <text evidence="6">The sequence shown here is derived from an EMBL/GenBank/DDBJ whole genome shotgun (WGS) entry which is preliminary data.</text>
</comment>
<feature type="domain" description="SH3" evidence="5">
    <location>
        <begin position="259"/>
        <end position="321"/>
    </location>
</feature>
<dbReference type="AlphaFoldDB" id="A0AAW0C5W5"/>
<feature type="region of interest" description="Disordered" evidence="3">
    <location>
        <begin position="319"/>
        <end position="341"/>
    </location>
</feature>
<feature type="compositionally biased region" description="Basic and acidic residues" evidence="3">
    <location>
        <begin position="14"/>
        <end position="28"/>
    </location>
</feature>
<feature type="region of interest" description="Disordered" evidence="3">
    <location>
        <begin position="204"/>
        <end position="223"/>
    </location>
</feature>
<feature type="transmembrane region" description="Helical" evidence="4">
    <location>
        <begin position="141"/>
        <end position="165"/>
    </location>
</feature>
<name>A0AAW0C5W5_9AGAR</name>
<proteinExistence type="predicted"/>
<dbReference type="InterPro" id="IPR035521">
    <property type="entry name" value="Fus1_SH3"/>
</dbReference>
<evidence type="ECO:0000256" key="2">
    <source>
        <dbReference type="PROSITE-ProRule" id="PRU00192"/>
    </source>
</evidence>
<feature type="region of interest" description="Disordered" evidence="3">
    <location>
        <begin position="1"/>
        <end position="31"/>
    </location>
</feature>
<feature type="compositionally biased region" description="Pro residues" evidence="3">
    <location>
        <begin position="213"/>
        <end position="223"/>
    </location>
</feature>
<dbReference type="EMBL" id="JAYKXP010000055">
    <property type="protein sequence ID" value="KAK7034699.1"/>
    <property type="molecule type" value="Genomic_DNA"/>
</dbReference>
<feature type="region of interest" description="Disordered" evidence="3">
    <location>
        <begin position="62"/>
        <end position="138"/>
    </location>
</feature>
<feature type="compositionally biased region" description="Low complexity" evidence="3">
    <location>
        <begin position="62"/>
        <end position="90"/>
    </location>
</feature>
<dbReference type="CDD" id="cd11854">
    <property type="entry name" value="SH3_Fus1p"/>
    <property type="match status" value="1"/>
</dbReference>
<evidence type="ECO:0000256" key="1">
    <source>
        <dbReference type="ARBA" id="ARBA00022443"/>
    </source>
</evidence>
<dbReference type="Pfam" id="PF14604">
    <property type="entry name" value="SH3_9"/>
    <property type="match status" value="1"/>
</dbReference>
<keyword evidence="7" id="KW-1185">Reference proteome</keyword>
<dbReference type="Proteomes" id="UP001383192">
    <property type="component" value="Unassembled WGS sequence"/>
</dbReference>
<keyword evidence="4" id="KW-0812">Transmembrane</keyword>
<evidence type="ECO:0000259" key="5">
    <source>
        <dbReference type="PROSITE" id="PS50002"/>
    </source>
</evidence>
<keyword evidence="1 2" id="KW-0728">SH3 domain</keyword>
<evidence type="ECO:0000256" key="3">
    <source>
        <dbReference type="SAM" id="MobiDB-lite"/>
    </source>
</evidence>
<evidence type="ECO:0000313" key="6">
    <source>
        <dbReference type="EMBL" id="KAK7034699.1"/>
    </source>
</evidence>
<accession>A0AAW0C5W5</accession>
<reference evidence="6 7" key="1">
    <citation type="submission" date="2024-01" db="EMBL/GenBank/DDBJ databases">
        <title>A draft genome for a cacao thread blight-causing isolate of Paramarasmius palmivorus.</title>
        <authorList>
            <person name="Baruah I.K."/>
            <person name="Bukari Y."/>
            <person name="Amoako-Attah I."/>
            <person name="Meinhardt L.W."/>
            <person name="Bailey B.A."/>
            <person name="Cohen S.P."/>
        </authorList>
    </citation>
    <scope>NUCLEOTIDE SEQUENCE [LARGE SCALE GENOMIC DNA]</scope>
    <source>
        <strain evidence="6 7">GH-12</strain>
    </source>
</reference>
<dbReference type="SUPFAM" id="SSF50044">
    <property type="entry name" value="SH3-domain"/>
    <property type="match status" value="1"/>
</dbReference>
<feature type="compositionally biased region" description="Low complexity" evidence="3">
    <location>
        <begin position="124"/>
        <end position="138"/>
    </location>
</feature>
<keyword evidence="4" id="KW-1133">Transmembrane helix</keyword>
<dbReference type="PROSITE" id="PS50002">
    <property type="entry name" value="SH3"/>
    <property type="match status" value="1"/>
</dbReference>
<protein>
    <recommendedName>
        <fullName evidence="5">SH3 domain-containing protein</fullName>
    </recommendedName>
</protein>
<dbReference type="InterPro" id="IPR001452">
    <property type="entry name" value="SH3_domain"/>
</dbReference>
<sequence length="341" mass="35446">MSDTSAQRRAQQVVERRRPAARGFEYRKRAPQVVDADDITLSGGQPITGAITLTVTRTLATGTRTSASRTSTTSTTSSTSSESRTSISTSQGATSSETTEKPTLEPSASPFPPATISGAGSNAVESSPSVESTTSLGSTKLSGGAIAGIAIAVVVILAAIIVFLFRKRMIANRKDRRNNWSGGVSPPQPAMTTVPLNTPAIQAFRDASGYGPPSEPAPPVPPIPASLLPGGVRPGSVAIPPPPQAQPPVVVPPPPSSFNPPIVGGTIVRCTFIPNLDDELWITTGETIKVLQEYDDGWALCENAGQQRGMVPVECLERGGGGAQDAKPDLKRSSSLSNRSK</sequence>
<organism evidence="6 7">
    <name type="scientific">Paramarasmius palmivorus</name>
    <dbReference type="NCBI Taxonomy" id="297713"/>
    <lineage>
        <taxon>Eukaryota</taxon>
        <taxon>Fungi</taxon>
        <taxon>Dikarya</taxon>
        <taxon>Basidiomycota</taxon>
        <taxon>Agaricomycotina</taxon>
        <taxon>Agaricomycetes</taxon>
        <taxon>Agaricomycetidae</taxon>
        <taxon>Agaricales</taxon>
        <taxon>Marasmiineae</taxon>
        <taxon>Marasmiaceae</taxon>
        <taxon>Paramarasmius</taxon>
    </lineage>
</organism>
<dbReference type="Gene3D" id="2.30.30.40">
    <property type="entry name" value="SH3 Domains"/>
    <property type="match status" value="1"/>
</dbReference>
<dbReference type="InterPro" id="IPR036028">
    <property type="entry name" value="SH3-like_dom_sf"/>
</dbReference>
<gene>
    <name evidence="6" type="ORF">VNI00_012106</name>
</gene>
<evidence type="ECO:0000313" key="7">
    <source>
        <dbReference type="Proteomes" id="UP001383192"/>
    </source>
</evidence>